<evidence type="ECO:0000313" key="4">
    <source>
        <dbReference type="EMBL" id="AIT93319.1"/>
    </source>
</evidence>
<keyword evidence="4" id="KW-0934">Plastid</keyword>
<dbReference type="Gene3D" id="1.20.58.760">
    <property type="entry name" value="Peptidase M41"/>
    <property type="match status" value="1"/>
</dbReference>
<protein>
    <submittedName>
        <fullName evidence="4">Cell division protein</fullName>
    </submittedName>
</protein>
<keyword evidence="2" id="KW-0472">Membrane</keyword>
<feature type="transmembrane region" description="Helical" evidence="2">
    <location>
        <begin position="35"/>
        <end position="56"/>
    </location>
</feature>
<dbReference type="Pfam" id="PF00004">
    <property type="entry name" value="AAA"/>
    <property type="match status" value="2"/>
</dbReference>
<feature type="region of interest" description="Disordered" evidence="1">
    <location>
        <begin position="1327"/>
        <end position="1368"/>
    </location>
</feature>
<dbReference type="Gene3D" id="3.40.50.300">
    <property type="entry name" value="P-loop containing nucleotide triphosphate hydrolases"/>
    <property type="match status" value="2"/>
</dbReference>
<keyword evidence="2" id="KW-1133">Transmembrane helix</keyword>
<evidence type="ECO:0000256" key="1">
    <source>
        <dbReference type="SAM" id="MobiDB-lite"/>
    </source>
</evidence>
<feature type="compositionally biased region" description="Polar residues" evidence="1">
    <location>
        <begin position="622"/>
        <end position="631"/>
    </location>
</feature>
<dbReference type="InterPro" id="IPR037219">
    <property type="entry name" value="Peptidase_M41-like"/>
</dbReference>
<keyword evidence="4" id="KW-0150">Chloroplast</keyword>
<keyword evidence="2" id="KW-0812">Transmembrane</keyword>
<dbReference type="GeneID" id="31078265"/>
<dbReference type="GO" id="GO:0004222">
    <property type="term" value="F:metalloendopeptidase activity"/>
    <property type="evidence" value="ECO:0007669"/>
    <property type="project" value="InterPro"/>
</dbReference>
<dbReference type="RefSeq" id="YP_009104779.1">
    <property type="nucleotide sequence ID" value="NC_025524.1"/>
</dbReference>
<dbReference type="GO" id="GO:0006508">
    <property type="term" value="P:proteolysis"/>
    <property type="evidence" value="ECO:0007669"/>
    <property type="project" value="InterPro"/>
</dbReference>
<feature type="region of interest" description="Disordered" evidence="1">
    <location>
        <begin position="616"/>
        <end position="655"/>
    </location>
</feature>
<dbReference type="InterPro" id="IPR027417">
    <property type="entry name" value="P-loop_NTPase"/>
</dbReference>
<dbReference type="PANTHER" id="PTHR23076:SF97">
    <property type="entry name" value="ATP-DEPENDENT ZINC METALLOPROTEASE YME1L1"/>
    <property type="match status" value="1"/>
</dbReference>
<reference evidence="4" key="1">
    <citation type="journal article" date="2014" name="BMC Evol. Biol.">
        <title>Chloroplast phylogenomic analysis resolves deep-level relationships within the green algal class Trebouxiophyceae.</title>
        <authorList>
            <person name="Lemieux C."/>
            <person name="Otis C."/>
            <person name="Turmel M."/>
        </authorList>
    </citation>
    <scope>NUCLEOTIDE SEQUENCE</scope>
</reference>
<keyword evidence="4" id="KW-0131">Cell cycle</keyword>
<evidence type="ECO:0000259" key="3">
    <source>
        <dbReference type="SMART" id="SM00382"/>
    </source>
</evidence>
<dbReference type="InterPro" id="IPR003959">
    <property type="entry name" value="ATPase_AAA_core"/>
</dbReference>
<dbReference type="EMBL" id="KM462860">
    <property type="protein sequence ID" value="AIT93319.1"/>
    <property type="molecule type" value="Genomic_DNA"/>
</dbReference>
<dbReference type="InterPro" id="IPR003593">
    <property type="entry name" value="AAA+_ATPase"/>
</dbReference>
<dbReference type="PANTHER" id="PTHR23076">
    <property type="entry name" value="METALLOPROTEASE M41 FTSH"/>
    <property type="match status" value="1"/>
</dbReference>
<sequence length="3185" mass="360196">MGKIPESTPYKISDFVFRFRENSKRFVVEILTQNLAFNLSGALFFIGLGCSLKWWYKDQLFILLLKQNLPALSEPQQKISWETGEYLIGEQTRQLVEKKRNILVNTSDSVFSNAEKDKKVHEFGQQKSETSFHPFTHFIERIDLYSTSVIVNFKSPWQKQAYQRYVGVFPELAFLSKSDNFDKGVYQKSDKKEFFTFKSTKSRDLEEQTLPFRGITRNDEALVDRKYSQVRPSTSDDIVCYTEGVSKKKGANFKENFNKRENANLTIQSHKYTLWEAPKNWFKLSARGLCILEGDSPINPTIWTFFKEPIVKTLKLPSNVLLVSPDHQITEFYSSKSNWEKVLFVSPTELVKKVEELVKKVEVFFFDTTCYTEGVKAVSPEVEKFDFMPEQSSGYLAVESSIPKQDDLISTFGFLKGDSTILKTGLAELNSVIGDVDKIGEIRLKIVGKLSYPLQLTTTMAGWQPPINKLILNSYLDEIPYKLESTLSSLLCKKEIQSLPMIVEPNFLLVNKRIKKYAIPYPYLKDLNNEGNQPKFLIFTFDDQRLFNSCFVECQRNPFVSKANRLATPVFQANGPTVKEATLKTWQAAAGSQILSLNFSGGSVNYPISTSTTFVSPKENANDPSVTGTSWESEKHSNYIGRKKSNTEDPLDALTGGSKKSETFLKKLQFVETKEFLKNELQILVNSIPLIFVDQSSTSFSSPLYTRGYALKVQRACFGITGKHPYTSGVNAVISKQGDLRSNYTHLKLSESGWESNKENSKEYDQVDANTKRQDLQRETAGHGNVNGKFLHTSDTENDGVEIWDPLGLQSSLTFSQEKKELKLKKDLENNFVDLGTQPERAQFYTKFFKDAKNSPDRVNVNGPTVKAADEYTPSSISLIGDSKKKDWKEIDHNKSSEVSPDHQISSGVKESVKKVEVLFSDIAYDTEGVKTMSPEVEDLLNSVEDLTEKADSKSASNVRNLVKDDVKNLADSFFLLNNLGITFNNLSSLKIPPILLPINKDASFWVCNKQKNAKINHQSNNIASHTNFCFDPKTLTWEVLQQGNCDVDFEKSKTLVKSNVSKNKIILKQKRATIQNIDGLNPVDNEINVKDKRSKLMSGYVYPDTQSNNLKSNLYQWMQLHSAGKSRKAFEIGLINDPPGFLVSGNENSKDSWKKSTQISKVRNFQNKRKSFKDSLFIQLLADGNIIPQKKTNLSEKPQLDYWLMYPKIFRGISRFMDKACLIGIEIPTIPTTIPMALPTSQDVYMDQANGPMAKEAVAGLRKQVLFFPSDIFSQQPKIEDFKEVSVLERKASSGKEKFPETNSEKEKKAAFPLLLNKRNSFFPSTIDGNRNPLDGEKHTSPFLSFSSSSDTKTSSFDHGNATGDLSTKSDCTLETPTSYVISDYITAPYLNSIQVLGAPFPNPYTFGVKGKGVHSSARGSTEVNVTQKKEVDYKEYNVVDQKAQIKKHKTQPCSGEKSNHQEGNLFFPGKIICFKKSNQWKFDHHLAYFPGFTRPNQFISSFTQIAQGNDVSPEQGSGEIQGISKEQNVIQNKKNKFLIDSSPRKTAYHGIVAQRDINTKDFQSPKKGLKLRSLWGTALFGPENPLTDRQSHFFGQKRLSTIDANGFQRDYLRQLGKEVLAQSTPKGHTERAASLERVKILSFSKAINSFSFKKQKYTYLLEEKDQWHLLFQEQLRTALEDSRKYPPLTPEEAKDHAFGRVKVSAPLIMARFPKKQNSYKILAQLPKSRHTTPWFNSTSLCNMENKLVKEAELLFNPSRKLISGSTFFTNSFLCTTDKQLGCEKEKLLLPKIVSHYPVFTETCSKELNNAPWLHKRSLPFFSNFQWFTQEPLNANSWSIISQWSFLVALLFWIEQMFSGNIFPALFALEQLLLGATGMKSGDRTHVIRVSKSDTPKFQDIAGVDGLLGELAELVLFLRGHKERFWTKKSSYGVLLTGPPGTGKTFLVRALANEAKVPVLILSAGTLTANKTNGSKPSWSIRHAFRRAKQLAPCILFIDEIDALGRSRGKIGTDINEIVADTNFSKNKTAFSVIPLASSRGIEESHSSHLLLADQPLSSQGAFWMHQVQGISKENSSSEIDRYSLCEDETSYSWKNSDKIQTVADKNLSTPKERKFGPLTQLLVSMDGVNSLSGVLILGATNRPESLDPALTRPGRFERIIRVEKPAEQKRIEILQLYSRNLGVQQQIPWSYLANRTVGLTAADLAVAMNYSSLKAILQGTVHTIESIEYGLDSIARFPHTSSIRKKTGWSIANLSISGDTKKNTFLCTKVHEFYSESGERGKKSKKKKVDYKAKDTPLPHSLNVRSLAASRKRRLSNSLEIQNIYGDQLLLDGTKNQNETINLTTPLKSSLAGGIEDSKAPFAESIGGFLSPYKLVKAPLRKSLDFRVFKNNISSASLRFALSNLVDHTIKTGISPGSFSTFNIKMSDFDRESVQWVYRKPESQYSMRDFKKWLQRLAEIAYYQAGKIVVQTLLPLHPPVALITLDLSGITRATSADTYIPIDGALNTHWCSFLECRLIGLYGGKATSLLLNRQHLANDQTSQSQPSGKENISTRRDNVFQSNIGTQELKTATRLAAAMVDKWAFYSQFSTLIGPLPEFYSKLQTFVPRNSEELCHFSSIYFAQQNTLLENQTPLRSLEFQLRSSKQRNTLGTSSDVLLNTPFPMLSPKSSVLNLRFNKESQLLERSSTERGLNRIQVRGKGKVEVLLEEKQTSQIAAAKSSSRIKLPRGSKNSLNKRLSYSPSRFSVEDIGIITESRTNAFQLVNPLEFSTVQRDRFYPGWFRLYLPDVEATEFLKNVANYYFSLGLQTLTRPSLNEFTPMFLDISDIQSSLNNLVVHRSTTSFSLMDLGKNYAIDNPSSVYFAVGGTPQQQGKKLKSTSTSFTYGPMNRREKKQQFKGLFEIPPSRRVRRDPFGVRVLDFTGDLKSTSIPMQNFFFCSGGNNLSIGVGLLRSAAKRRTQLNSKNQTFLERKQVSKHTNSSKAFWGFSKVWNINRLISIGFRQEAIQHNIASNLENLERNFLEKEKKYTLCYSTKDVLFSRKSKKMGESSDQAYLADVLHPVLNPEGVDSKRVGLCRTSNNNFKEFHLIDNINSRKELAQLDVLFYLSLEKQNFTLGYNDVEKELIYHSLVNNSFSKAFLLIDQNRQLTDYFADYLVRFQSIRQHQILYLFSRVLLSCKKQV</sequence>
<geneLocation type="chloroplast" evidence="4"/>
<feature type="domain" description="AAA+ ATPase" evidence="3">
    <location>
        <begin position="1931"/>
        <end position="2168"/>
    </location>
</feature>
<feature type="compositionally biased region" description="Low complexity" evidence="1">
    <location>
        <begin position="1342"/>
        <end position="1358"/>
    </location>
</feature>
<dbReference type="GO" id="GO:0004176">
    <property type="term" value="F:ATP-dependent peptidase activity"/>
    <property type="evidence" value="ECO:0007669"/>
    <property type="project" value="InterPro"/>
</dbReference>
<accession>A0A097KJD0</accession>
<dbReference type="GO" id="GO:0005524">
    <property type="term" value="F:ATP binding"/>
    <property type="evidence" value="ECO:0007669"/>
    <property type="project" value="InterPro"/>
</dbReference>
<dbReference type="InterPro" id="IPR003960">
    <property type="entry name" value="ATPase_AAA_CS"/>
</dbReference>
<evidence type="ECO:0000256" key="2">
    <source>
        <dbReference type="SAM" id="Phobius"/>
    </source>
</evidence>
<dbReference type="PROSITE" id="PS00674">
    <property type="entry name" value="AAA"/>
    <property type="match status" value="1"/>
</dbReference>
<dbReference type="SMART" id="SM00382">
    <property type="entry name" value="AAA"/>
    <property type="match status" value="1"/>
</dbReference>
<name>A0A097KJD0_9CHLO</name>
<keyword evidence="4" id="KW-0132">Cell division</keyword>
<dbReference type="SUPFAM" id="SSF52540">
    <property type="entry name" value="P-loop containing nucleoside triphosphate hydrolases"/>
    <property type="match status" value="1"/>
</dbReference>
<dbReference type="GO" id="GO:0016887">
    <property type="term" value="F:ATP hydrolysis activity"/>
    <property type="evidence" value="ECO:0007669"/>
    <property type="project" value="InterPro"/>
</dbReference>
<organism evidence="4">
    <name type="scientific">Symbiochloris handae</name>
    <dbReference type="NCBI Taxonomy" id="1853882"/>
    <lineage>
        <taxon>Eukaryota</taxon>
        <taxon>Viridiplantae</taxon>
        <taxon>Chlorophyta</taxon>
        <taxon>core chlorophytes</taxon>
        <taxon>Trebouxiophyceae</taxon>
        <taxon>Trebouxiales</taxon>
        <taxon>Trebouxiaceae</taxon>
        <taxon>Symbiochloris</taxon>
    </lineage>
</organism>
<dbReference type="Gene3D" id="1.10.8.60">
    <property type="match status" value="1"/>
</dbReference>
<dbReference type="GO" id="GO:0051301">
    <property type="term" value="P:cell division"/>
    <property type="evidence" value="ECO:0007669"/>
    <property type="project" value="UniProtKB-KW"/>
</dbReference>
<gene>
    <name evidence="4" type="primary">ftsH</name>
</gene>
<proteinExistence type="predicted"/>